<reference evidence="1" key="1">
    <citation type="submission" date="2018-02" db="EMBL/GenBank/DDBJ databases">
        <title>Rhizophora mucronata_Transcriptome.</title>
        <authorList>
            <person name="Meera S.P."/>
            <person name="Sreeshan A."/>
            <person name="Augustine A."/>
        </authorList>
    </citation>
    <scope>NUCLEOTIDE SEQUENCE</scope>
    <source>
        <tissue evidence="1">Leaf</tissue>
    </source>
</reference>
<dbReference type="AlphaFoldDB" id="A0A2P2KDE4"/>
<proteinExistence type="predicted"/>
<sequence length="29" mass="3300">MSSEDSPAISLAEVLVYSWRSLRKKLLGY</sequence>
<accession>A0A2P2KDE4</accession>
<name>A0A2P2KDE4_RHIMU</name>
<protein>
    <submittedName>
        <fullName evidence="1">Uncharacterized protein</fullName>
    </submittedName>
</protein>
<organism evidence="1">
    <name type="scientific">Rhizophora mucronata</name>
    <name type="common">Asiatic mangrove</name>
    <dbReference type="NCBI Taxonomy" id="61149"/>
    <lineage>
        <taxon>Eukaryota</taxon>
        <taxon>Viridiplantae</taxon>
        <taxon>Streptophyta</taxon>
        <taxon>Embryophyta</taxon>
        <taxon>Tracheophyta</taxon>
        <taxon>Spermatophyta</taxon>
        <taxon>Magnoliopsida</taxon>
        <taxon>eudicotyledons</taxon>
        <taxon>Gunneridae</taxon>
        <taxon>Pentapetalae</taxon>
        <taxon>rosids</taxon>
        <taxon>fabids</taxon>
        <taxon>Malpighiales</taxon>
        <taxon>Rhizophoraceae</taxon>
        <taxon>Rhizophora</taxon>
    </lineage>
</organism>
<evidence type="ECO:0000313" key="1">
    <source>
        <dbReference type="EMBL" id="MBX03738.1"/>
    </source>
</evidence>
<dbReference type="EMBL" id="GGEC01023254">
    <property type="protein sequence ID" value="MBX03738.1"/>
    <property type="molecule type" value="Transcribed_RNA"/>
</dbReference>